<dbReference type="InterPro" id="IPR052728">
    <property type="entry name" value="O2_lipid_transport_reg"/>
</dbReference>
<accession>D3BKE0</accession>
<dbReference type="EMBL" id="ADBJ01000038">
    <property type="protein sequence ID" value="EFA78370.1"/>
    <property type="molecule type" value="Genomic_DNA"/>
</dbReference>
<evidence type="ECO:0000259" key="3">
    <source>
        <dbReference type="Pfam" id="PF01757"/>
    </source>
</evidence>
<keyword evidence="5" id="KW-1185">Reference proteome</keyword>
<reference evidence="4 5" key="1">
    <citation type="journal article" date="2011" name="Genome Res.">
        <title>Phylogeny-wide analysis of social amoeba genomes highlights ancient origins for complex intercellular communication.</title>
        <authorList>
            <person name="Heidel A.J."/>
            <person name="Lawal H.M."/>
            <person name="Felder M."/>
            <person name="Schilde C."/>
            <person name="Helps N.R."/>
            <person name="Tunggal B."/>
            <person name="Rivero F."/>
            <person name="John U."/>
            <person name="Schleicher M."/>
            <person name="Eichinger L."/>
            <person name="Platzer M."/>
            <person name="Noegel A.A."/>
            <person name="Schaap P."/>
            <person name="Gloeckner G."/>
        </authorList>
    </citation>
    <scope>NUCLEOTIDE SEQUENCE [LARGE SCALE GENOMIC DNA]</scope>
    <source>
        <strain evidence="5">ATCC 26659 / Pp 5 / PN500</strain>
    </source>
</reference>
<feature type="transmembrane region" description="Helical" evidence="1">
    <location>
        <begin position="151"/>
        <end position="178"/>
    </location>
</feature>
<organism evidence="4 5">
    <name type="scientific">Heterostelium pallidum (strain ATCC 26659 / Pp 5 / PN500)</name>
    <name type="common">Cellular slime mold</name>
    <name type="synonym">Polysphondylium pallidum</name>
    <dbReference type="NCBI Taxonomy" id="670386"/>
    <lineage>
        <taxon>Eukaryota</taxon>
        <taxon>Amoebozoa</taxon>
        <taxon>Evosea</taxon>
        <taxon>Eumycetozoa</taxon>
        <taxon>Dictyostelia</taxon>
        <taxon>Acytosteliales</taxon>
        <taxon>Acytosteliaceae</taxon>
        <taxon>Heterostelium</taxon>
    </lineage>
</organism>
<feature type="transmembrane region" description="Helical" evidence="1">
    <location>
        <begin position="487"/>
        <end position="506"/>
    </location>
</feature>
<feature type="transmembrane region" description="Helical" evidence="1">
    <location>
        <begin position="338"/>
        <end position="360"/>
    </location>
</feature>
<name>D3BKE0_HETP5</name>
<evidence type="ECO:0000256" key="1">
    <source>
        <dbReference type="SAM" id="Phobius"/>
    </source>
</evidence>
<dbReference type="RefSeq" id="XP_020430495.1">
    <property type="nucleotide sequence ID" value="XM_020579820.1"/>
</dbReference>
<proteinExistence type="predicted"/>
<dbReference type="InterPro" id="IPR002656">
    <property type="entry name" value="Acyl_transf_3_dom"/>
</dbReference>
<keyword evidence="1" id="KW-1133">Transmembrane helix</keyword>
<keyword evidence="1" id="KW-0472">Membrane</keyword>
<feature type="signal peptide" evidence="2">
    <location>
        <begin position="1"/>
        <end position="21"/>
    </location>
</feature>
<feature type="chain" id="PRO_5003041251" description="Acyltransferase 3 domain-containing protein" evidence="2">
    <location>
        <begin position="22"/>
        <end position="574"/>
    </location>
</feature>
<dbReference type="PANTHER" id="PTHR11161:SF0">
    <property type="entry name" value="O-ACYLTRANSFERASE LIKE PROTEIN"/>
    <property type="match status" value="1"/>
</dbReference>
<evidence type="ECO:0000256" key="2">
    <source>
        <dbReference type="SAM" id="SignalP"/>
    </source>
</evidence>
<dbReference type="Pfam" id="PF01757">
    <property type="entry name" value="Acyl_transf_3"/>
    <property type="match status" value="1"/>
</dbReference>
<feature type="domain" description="Acyltransferase 3" evidence="3">
    <location>
        <begin position="226"/>
        <end position="302"/>
    </location>
</feature>
<feature type="transmembrane region" description="Helical" evidence="1">
    <location>
        <begin position="412"/>
        <end position="432"/>
    </location>
</feature>
<evidence type="ECO:0000313" key="4">
    <source>
        <dbReference type="EMBL" id="EFA78370.1"/>
    </source>
</evidence>
<gene>
    <name evidence="4" type="ORF">PPL_09021</name>
</gene>
<feature type="transmembrane region" description="Helical" evidence="1">
    <location>
        <begin position="380"/>
        <end position="400"/>
    </location>
</feature>
<protein>
    <recommendedName>
        <fullName evidence="3">Acyltransferase 3 domain-containing protein</fullName>
    </recommendedName>
</protein>
<feature type="transmembrane region" description="Helical" evidence="1">
    <location>
        <begin position="444"/>
        <end position="466"/>
    </location>
</feature>
<keyword evidence="2" id="KW-0732">Signal</keyword>
<evidence type="ECO:0000313" key="5">
    <source>
        <dbReference type="Proteomes" id="UP000001396"/>
    </source>
</evidence>
<dbReference type="AlphaFoldDB" id="D3BKE0"/>
<feature type="transmembrane region" description="Helical" evidence="1">
    <location>
        <begin position="526"/>
        <end position="543"/>
    </location>
</feature>
<dbReference type="OMA" id="PTQQIER"/>
<sequence length="574" mass="65600">MKNNFILFLLIINLSISLIFCQSTDSSSATNQPSQCSTDIDLLASFSYSSYMDSMKMWMYMGRSPNELGNMEQCLMLPPNVTHYCVYQTSIVMENMTLPYVVGLCFPKSCNTTDDVQSALNRLMMSSLIIAPPGSDTQTHFYTRDPPKKNWTVGAGIVLGFCVLFAILVAIGTSLELIRSYMSKLMMIEESKEFMEGGTTVKLFLSFSLIKNCRAFMFLPESRSFDSLDGVRVLAAIWIVISHTGIFQLFPMSNDMEYFMAKGYKSYAYQAINSSQYAVDLFFMITGFLVSHILLKSLESNKSRNPLFWVIWGWYLANDTQFYLIAPFVLVAYKYRKIYGYILVAILFGISLATSIWISVENNIVYDISVFLTPGANEIYVKPWVRIGPFAFGIALEFIYRMETTKRLYEITLFRYIAYAFSLGLSMFLAYIQYDTYLKTWSPLIVGLYLGFSRTLFPAAISISLLSTFYGHGGYYSKFLKLSCFRYLSKLTFAMYLINPIVIYSYNYSRTSIPHYSVIEHSYQVTSNLVFTILLSIILHLTVEKPFVNLQRILLPTNTKNNNNNKPTNPANKV</sequence>
<keyword evidence="1" id="KW-0812">Transmembrane</keyword>
<dbReference type="Proteomes" id="UP000001396">
    <property type="component" value="Unassembled WGS sequence"/>
</dbReference>
<dbReference type="GeneID" id="31364497"/>
<dbReference type="GO" id="GO:0016747">
    <property type="term" value="F:acyltransferase activity, transferring groups other than amino-acyl groups"/>
    <property type="evidence" value="ECO:0007669"/>
    <property type="project" value="InterPro"/>
</dbReference>
<dbReference type="InParanoid" id="D3BKE0"/>
<feature type="transmembrane region" description="Helical" evidence="1">
    <location>
        <begin position="277"/>
        <end position="295"/>
    </location>
</feature>
<feature type="transmembrane region" description="Helical" evidence="1">
    <location>
        <begin position="231"/>
        <end position="250"/>
    </location>
</feature>
<dbReference type="PANTHER" id="PTHR11161">
    <property type="entry name" value="O-ACYLTRANSFERASE"/>
    <property type="match status" value="1"/>
</dbReference>
<feature type="transmembrane region" description="Helical" evidence="1">
    <location>
        <begin position="307"/>
        <end position="331"/>
    </location>
</feature>
<comment type="caution">
    <text evidence="4">The sequence shown here is derived from an EMBL/GenBank/DDBJ whole genome shotgun (WGS) entry which is preliminary data.</text>
</comment>